<dbReference type="eggNOG" id="ENOG50336GD">
    <property type="taxonomic scope" value="Bacteria"/>
</dbReference>
<dbReference type="OrthoDB" id="6072695at2"/>
<evidence type="ECO:0000313" key="2">
    <source>
        <dbReference type="EMBL" id="EKF74570.1"/>
    </source>
</evidence>
<protein>
    <submittedName>
        <fullName evidence="2">Uncharacterized protein</fullName>
    </submittedName>
</protein>
<comment type="caution">
    <text evidence="2">The sequence shown here is derived from an EMBL/GenBank/DDBJ whole genome shotgun (WGS) entry which is preliminary data.</text>
</comment>
<feature type="region of interest" description="Disordered" evidence="1">
    <location>
        <begin position="1"/>
        <end position="31"/>
    </location>
</feature>
<feature type="compositionally biased region" description="Low complexity" evidence="1">
    <location>
        <begin position="7"/>
        <end position="24"/>
    </location>
</feature>
<dbReference type="AlphaFoldDB" id="L0WFH4"/>
<dbReference type="EMBL" id="AMRJ01000010">
    <property type="protein sequence ID" value="EKF74570.1"/>
    <property type="molecule type" value="Genomic_DNA"/>
</dbReference>
<dbReference type="RefSeq" id="WP_008928796.1">
    <property type="nucleotide sequence ID" value="NZ_AMRJ01000010.1"/>
</dbReference>
<dbReference type="STRING" id="1177179.A11A3_08085"/>
<keyword evidence="3" id="KW-1185">Reference proteome</keyword>
<evidence type="ECO:0000256" key="1">
    <source>
        <dbReference type="SAM" id="MobiDB-lite"/>
    </source>
</evidence>
<evidence type="ECO:0000313" key="3">
    <source>
        <dbReference type="Proteomes" id="UP000010164"/>
    </source>
</evidence>
<proteinExistence type="predicted"/>
<accession>L0WFH4</accession>
<name>L0WFH4_9GAMM</name>
<organism evidence="2 3">
    <name type="scientific">Alcanivorax hongdengensis A-11-3</name>
    <dbReference type="NCBI Taxonomy" id="1177179"/>
    <lineage>
        <taxon>Bacteria</taxon>
        <taxon>Pseudomonadati</taxon>
        <taxon>Pseudomonadota</taxon>
        <taxon>Gammaproteobacteria</taxon>
        <taxon>Oceanospirillales</taxon>
        <taxon>Alcanivoracaceae</taxon>
        <taxon>Alcanivorax</taxon>
    </lineage>
</organism>
<dbReference type="Proteomes" id="UP000010164">
    <property type="component" value="Unassembled WGS sequence"/>
</dbReference>
<gene>
    <name evidence="2" type="ORF">A11A3_08085</name>
</gene>
<reference evidence="2 3" key="1">
    <citation type="journal article" date="2012" name="J. Bacteriol.">
        <title>Genome Sequence of the Alkane-Degrading Bacterium Alcanivorax hongdengensis Type Strain A-11-3.</title>
        <authorList>
            <person name="Lai Q."/>
            <person name="Shao Z."/>
        </authorList>
    </citation>
    <scope>NUCLEOTIDE SEQUENCE [LARGE SCALE GENOMIC DNA]</scope>
    <source>
        <strain evidence="2 3">A-11-3</strain>
    </source>
</reference>
<sequence length="623" mass="65308">MLLAACGGDSSSGSQSSSPGDNSGTPTTDATLQGTAAVGQAIANATVTATCKDGSGFTLSPVTTDNNGKWSGQIDSDQLPCVLELSGGTPAIDLTSMAFAPGTTNISPLTQLALAMAGTDANLNWKTSVANWPTKAQVDSAVSDFIQALKEKGYVPASLKGDPFATPFDANGTGWDAVLDSIRELVENPSGSIDGYEELAQLLAEGNLDSLPDYDTQGDPELPANLDVLTDYAGTYTVMGSGSGDPGYCGSCGVANRDHSRGTVIITAQGDIDFDDGILLPATDIVAIYDRKNVDTDRRIAVNFGESDSDERVRLYLNADLEVMEIIHDDGQGTTTRARIQEEAAEPAVEASVDSADLGGNSSPTQAEFLTLMTATWPVAIYETPSSSPQWYGQGALTISGSTTNWMMELQGADGSTISSVHSSGALPGTVLTPFSETDYGFGPIYMPGHLFINQGTAITEFLNTYAEWDSGLIEGSAGGNGEVKFRNSMVAYGAAVPDVFTDLAGTWSGTASVACGGNPYVITDTVTNTMTITAQGHFTLQGQTQLCGGTFPQEMEWGGNDDFLIPGPEESDGAYLMHIDAQDFANVSAGKIQIRFNDDMTVKSLSAWVNGELFEMKNATRQ</sequence>
<dbReference type="PATRIC" id="fig|1177179.3.peg.1614"/>